<gene>
    <name evidence="2" type="ORF">DCP95_08240</name>
    <name evidence="3" type="ORF">RR49_00810</name>
</gene>
<dbReference type="Gene3D" id="3.30.700.10">
    <property type="entry name" value="Glycoprotein, Type 4 Pilin"/>
    <property type="match status" value="1"/>
</dbReference>
<keyword evidence="1" id="KW-0472">Membrane</keyword>
<evidence type="ECO:0000313" key="4">
    <source>
        <dbReference type="Proteomes" id="UP000033451"/>
    </source>
</evidence>
<sequence>MHATLNHYVAAAKRRRSGEQGEDEGFSLIELIVVVAILGILVAIAIPVFLNIQDTAKVNSLKTVAANGATTVATAIANGSDPAAALAQMNPDGATLALVPATGASLTVYCVTATATSGGPLSGAAAQQSGPTC</sequence>
<dbReference type="EMBL" id="DMNG01000140">
    <property type="protein sequence ID" value="HAN24545.1"/>
    <property type="molecule type" value="Genomic_DNA"/>
</dbReference>
<dbReference type="Proteomes" id="UP000257479">
    <property type="component" value="Unassembled WGS sequence"/>
</dbReference>
<keyword evidence="1" id="KW-0812">Transmembrane</keyword>
<dbReference type="Pfam" id="PF07963">
    <property type="entry name" value="N_methyl"/>
    <property type="match status" value="1"/>
</dbReference>
<name>A0A0F0M1I2_9MICO</name>
<dbReference type="PROSITE" id="PS00409">
    <property type="entry name" value="PROKAR_NTER_METHYL"/>
    <property type="match status" value="1"/>
</dbReference>
<evidence type="ECO:0000313" key="2">
    <source>
        <dbReference type="EMBL" id="HAN24545.1"/>
    </source>
</evidence>
<proteinExistence type="predicted"/>
<keyword evidence="4" id="KW-1185">Reference proteome</keyword>
<dbReference type="SUPFAM" id="SSF54523">
    <property type="entry name" value="Pili subunits"/>
    <property type="match status" value="1"/>
</dbReference>
<organism evidence="3 4">
    <name type="scientific">Microbacterium ginsengisoli</name>
    <dbReference type="NCBI Taxonomy" id="400772"/>
    <lineage>
        <taxon>Bacteria</taxon>
        <taxon>Bacillati</taxon>
        <taxon>Actinomycetota</taxon>
        <taxon>Actinomycetes</taxon>
        <taxon>Micrococcales</taxon>
        <taxon>Microbacteriaceae</taxon>
        <taxon>Microbacterium</taxon>
    </lineage>
</organism>
<dbReference type="RefSeq" id="WP_048809278.1">
    <property type="nucleotide sequence ID" value="NZ_JYIY01000064.1"/>
</dbReference>
<evidence type="ECO:0000313" key="3">
    <source>
        <dbReference type="EMBL" id="KJL38179.1"/>
    </source>
</evidence>
<evidence type="ECO:0000313" key="5">
    <source>
        <dbReference type="Proteomes" id="UP000257479"/>
    </source>
</evidence>
<reference evidence="3 4" key="1">
    <citation type="submission" date="2015-02" db="EMBL/GenBank/DDBJ databases">
        <title>Draft genome sequences of ten Microbacterium spp. with emphasis on heavy metal contaminated environments.</title>
        <authorList>
            <person name="Corretto E."/>
        </authorList>
    </citation>
    <scope>NUCLEOTIDE SEQUENCE [LARGE SCALE GENOMIC DNA]</scope>
    <source>
        <strain evidence="3 4">DSM 18659</strain>
    </source>
</reference>
<dbReference type="EMBL" id="JYIY01000064">
    <property type="protein sequence ID" value="KJL38179.1"/>
    <property type="molecule type" value="Genomic_DNA"/>
</dbReference>
<keyword evidence="1" id="KW-1133">Transmembrane helix</keyword>
<protein>
    <submittedName>
        <fullName evidence="3">Putative major pilin subunit</fullName>
    </submittedName>
    <submittedName>
        <fullName evidence="2">Type II secretion system protein</fullName>
    </submittedName>
</protein>
<comment type="caution">
    <text evidence="3">The sequence shown here is derived from an EMBL/GenBank/DDBJ whole genome shotgun (WGS) entry which is preliminary data.</text>
</comment>
<evidence type="ECO:0000256" key="1">
    <source>
        <dbReference type="SAM" id="Phobius"/>
    </source>
</evidence>
<dbReference type="InterPro" id="IPR012902">
    <property type="entry name" value="N_methyl_site"/>
</dbReference>
<dbReference type="PATRIC" id="fig|400772.4.peg.839"/>
<dbReference type="STRING" id="400772.RR49_00810"/>
<dbReference type="Proteomes" id="UP000033451">
    <property type="component" value="Unassembled WGS sequence"/>
</dbReference>
<accession>A0A0F0M1I2</accession>
<reference evidence="2 5" key="2">
    <citation type="journal article" date="2018" name="Nat. Biotechnol.">
        <title>A standardized bacterial taxonomy based on genome phylogeny substantially revises the tree of life.</title>
        <authorList>
            <person name="Parks D.H."/>
            <person name="Chuvochina M."/>
            <person name="Waite D.W."/>
            <person name="Rinke C."/>
            <person name="Skarshewski A."/>
            <person name="Chaumeil P.A."/>
            <person name="Hugenholtz P."/>
        </authorList>
    </citation>
    <scope>NUCLEOTIDE SEQUENCE [LARGE SCALE GENOMIC DNA]</scope>
    <source>
        <strain evidence="2">UBA9152</strain>
    </source>
</reference>
<feature type="transmembrane region" description="Helical" evidence="1">
    <location>
        <begin position="31"/>
        <end position="52"/>
    </location>
</feature>
<dbReference type="AlphaFoldDB" id="A0A0F0M1I2"/>
<dbReference type="NCBIfam" id="TIGR02532">
    <property type="entry name" value="IV_pilin_GFxxxE"/>
    <property type="match status" value="1"/>
</dbReference>
<dbReference type="InterPro" id="IPR045584">
    <property type="entry name" value="Pilin-like"/>
</dbReference>